<comment type="caution">
    <text evidence="1">The sequence shown here is derived from an EMBL/GenBank/DDBJ whole genome shotgun (WGS) entry which is preliminary data.</text>
</comment>
<dbReference type="AlphaFoldDB" id="A0A0F9QEU4"/>
<dbReference type="EMBL" id="LAZR01001571">
    <property type="protein sequence ID" value="KKN42580.1"/>
    <property type="molecule type" value="Genomic_DNA"/>
</dbReference>
<dbReference type="SUPFAM" id="SSF50249">
    <property type="entry name" value="Nucleic acid-binding proteins"/>
    <property type="match status" value="1"/>
</dbReference>
<gene>
    <name evidence="1" type="ORF">LCGC14_0711820</name>
</gene>
<reference evidence="1" key="1">
    <citation type="journal article" date="2015" name="Nature">
        <title>Complex archaea that bridge the gap between prokaryotes and eukaryotes.</title>
        <authorList>
            <person name="Spang A."/>
            <person name="Saw J.H."/>
            <person name="Jorgensen S.L."/>
            <person name="Zaremba-Niedzwiedzka K."/>
            <person name="Martijn J."/>
            <person name="Lind A.E."/>
            <person name="van Eijk R."/>
            <person name="Schleper C."/>
            <person name="Guy L."/>
            <person name="Ettema T.J."/>
        </authorList>
    </citation>
    <scope>NUCLEOTIDE SEQUENCE</scope>
</reference>
<evidence type="ECO:0008006" key="2">
    <source>
        <dbReference type="Google" id="ProtNLM"/>
    </source>
</evidence>
<organism evidence="1">
    <name type="scientific">marine sediment metagenome</name>
    <dbReference type="NCBI Taxonomy" id="412755"/>
    <lineage>
        <taxon>unclassified sequences</taxon>
        <taxon>metagenomes</taxon>
        <taxon>ecological metagenomes</taxon>
    </lineage>
</organism>
<proteinExistence type="predicted"/>
<evidence type="ECO:0000313" key="1">
    <source>
        <dbReference type="EMBL" id="KKN42580.1"/>
    </source>
</evidence>
<accession>A0A0F9QEU4</accession>
<sequence length="199" mass="22492">MPKKEEEKGFVDIINGRYKPRGVFHIPEANQPIFNKDSGKLAGITNPRDMTYIHSYGGEAPFFESLGKGRLMATRCENEKCESKGSIFMPFRIYCPDCLRKATVIDMTDIAKNTAKIHSFIVTHRSGAYNTLKKPIKFINIEFDSVVTILMSYLSFGEPEIGKRVVPIFKTKNPTYTIIDLSFVLEGTSESELPEGFTF</sequence>
<dbReference type="InterPro" id="IPR012340">
    <property type="entry name" value="NA-bd_OB-fold"/>
</dbReference>
<protein>
    <recommendedName>
        <fullName evidence="2">DUF35 domain-containing protein</fullName>
    </recommendedName>
</protein>
<name>A0A0F9QEU4_9ZZZZ</name>
<dbReference type="Gene3D" id="6.10.30.10">
    <property type="match status" value="1"/>
</dbReference>